<name>A0A918JV39_9FLAO</name>
<keyword evidence="2" id="KW-1185">Reference proteome</keyword>
<dbReference type="EMBL" id="BMWS01000008">
    <property type="protein sequence ID" value="GGX14485.1"/>
    <property type="molecule type" value="Genomic_DNA"/>
</dbReference>
<organism evidence="1 2">
    <name type="scientific">Aquimarina muelleri</name>
    <dbReference type="NCBI Taxonomy" id="279356"/>
    <lineage>
        <taxon>Bacteria</taxon>
        <taxon>Pseudomonadati</taxon>
        <taxon>Bacteroidota</taxon>
        <taxon>Flavobacteriia</taxon>
        <taxon>Flavobacteriales</taxon>
        <taxon>Flavobacteriaceae</taxon>
        <taxon>Aquimarina</taxon>
    </lineage>
</organism>
<accession>A0A918JV39</accession>
<reference evidence="1 2" key="1">
    <citation type="journal article" date="2014" name="Int. J. Syst. Evol. Microbiol.">
        <title>Complete genome sequence of Corynebacterium casei LMG S-19264T (=DSM 44701T), isolated from a smear-ripened cheese.</title>
        <authorList>
            <consortium name="US DOE Joint Genome Institute (JGI-PGF)"/>
            <person name="Walter F."/>
            <person name="Albersmeier A."/>
            <person name="Kalinowski J."/>
            <person name="Ruckert C."/>
        </authorList>
    </citation>
    <scope>NUCLEOTIDE SEQUENCE [LARGE SCALE GENOMIC DNA]</scope>
    <source>
        <strain evidence="1 2">KCTC 12285</strain>
    </source>
</reference>
<gene>
    <name evidence="1" type="ORF">GCM10007384_15080</name>
</gene>
<evidence type="ECO:0000313" key="2">
    <source>
        <dbReference type="Proteomes" id="UP000601108"/>
    </source>
</evidence>
<evidence type="ECO:0000313" key="1">
    <source>
        <dbReference type="EMBL" id="GGX14485.1"/>
    </source>
</evidence>
<protein>
    <submittedName>
        <fullName evidence="1">Uncharacterized protein</fullName>
    </submittedName>
</protein>
<dbReference type="Proteomes" id="UP000601108">
    <property type="component" value="Unassembled WGS sequence"/>
</dbReference>
<dbReference type="AlphaFoldDB" id="A0A918JV39"/>
<comment type="caution">
    <text evidence="1">The sequence shown here is derived from an EMBL/GenBank/DDBJ whole genome shotgun (WGS) entry which is preliminary data.</text>
</comment>
<proteinExistence type="predicted"/>
<dbReference type="RefSeq" id="WP_027411793.1">
    <property type="nucleotide sequence ID" value="NZ_BMWS01000008.1"/>
</dbReference>
<sequence>MTNLIPKEKRIDELIRFGAPKLFLENIGNVTELEFRVEKTDGAYFYLPKILDYKIIRNQNIIPIFSCGESFYVFTFNKHTERIIHFELENDAIYTDYGNNWNVLLMDIMIQYFEDKIDNGIENNDFKRVGEKIEFHKAEKLFKLLDIPIEEYNTKYDQKEKWRIEIAKELEIL</sequence>